<dbReference type="EMBL" id="MU150231">
    <property type="protein sequence ID" value="KAF9468857.1"/>
    <property type="molecule type" value="Genomic_DNA"/>
</dbReference>
<dbReference type="SUPFAM" id="SSF53474">
    <property type="entry name" value="alpha/beta-Hydrolases"/>
    <property type="match status" value="1"/>
</dbReference>
<dbReference type="Proteomes" id="UP000807353">
    <property type="component" value="Unassembled WGS sequence"/>
</dbReference>
<evidence type="ECO:0000313" key="2">
    <source>
        <dbReference type="EMBL" id="KAF9468857.1"/>
    </source>
</evidence>
<organism evidence="2 3">
    <name type="scientific">Collybia nuda</name>
    <dbReference type="NCBI Taxonomy" id="64659"/>
    <lineage>
        <taxon>Eukaryota</taxon>
        <taxon>Fungi</taxon>
        <taxon>Dikarya</taxon>
        <taxon>Basidiomycota</taxon>
        <taxon>Agaricomycotina</taxon>
        <taxon>Agaricomycetes</taxon>
        <taxon>Agaricomycetidae</taxon>
        <taxon>Agaricales</taxon>
        <taxon>Tricholomatineae</taxon>
        <taxon>Clitocybaceae</taxon>
        <taxon>Collybia</taxon>
    </lineage>
</organism>
<dbReference type="Gene3D" id="3.40.50.1820">
    <property type="entry name" value="alpha/beta hydrolase"/>
    <property type="match status" value="1"/>
</dbReference>
<dbReference type="AlphaFoldDB" id="A0A9P5YF72"/>
<dbReference type="InterPro" id="IPR029058">
    <property type="entry name" value="AB_hydrolase_fold"/>
</dbReference>
<accession>A0A9P5YF72</accession>
<evidence type="ECO:0000313" key="3">
    <source>
        <dbReference type="Proteomes" id="UP000807353"/>
    </source>
</evidence>
<sequence length="462" mass="51363">MPYVDFHSADDYASLYYTTNTPWSNVGGFDTEKSTVIILHPTFLDSTWLDNQFGDPRLNSTFNLIAFDMRVCGKSTARPSGRHDSWVEAADLAYCHQALHLPPCHVLALESLSIYCALRFAILFPEMCLSLTLCNVPAPTELKWIFTAYDELMHNWCNAEDIETFEHIAKESIELIVGPDCSEDLRDELITFWELTMPPSRRLRIAELICALINRSVLKPEHHAAITQPVLLIHGERNEACPKRYAEKLASQLINAEGGAILYTVKGGSGSLSIIPGHASIANQVFAKFLSRLPHTRSDLSPPPVSREERMKSALSELADIMEDPTIASRDPLSSLSFSCLPPEVVKAQTECLAQQWKGLDKTFSSLGPDGRQIRKYSDRKSKHWFHGEKDGLSVAGSNFLLVERGKDSDRPEKSPPQDSTPDGRVRRAAFTPSAVDKLVIKGTMAKVVGSAPATPFQRLLL</sequence>
<comment type="caution">
    <text evidence="2">The sequence shown here is derived from an EMBL/GenBank/DDBJ whole genome shotgun (WGS) entry which is preliminary data.</text>
</comment>
<gene>
    <name evidence="2" type="ORF">BDZ94DRAFT_1207937</name>
</gene>
<evidence type="ECO:0000256" key="1">
    <source>
        <dbReference type="SAM" id="MobiDB-lite"/>
    </source>
</evidence>
<feature type="compositionally biased region" description="Basic and acidic residues" evidence="1">
    <location>
        <begin position="405"/>
        <end position="426"/>
    </location>
</feature>
<reference evidence="2" key="1">
    <citation type="submission" date="2020-11" db="EMBL/GenBank/DDBJ databases">
        <authorList>
            <consortium name="DOE Joint Genome Institute"/>
            <person name="Ahrendt S."/>
            <person name="Riley R."/>
            <person name="Andreopoulos W."/>
            <person name="Labutti K."/>
            <person name="Pangilinan J."/>
            <person name="Ruiz-Duenas F.J."/>
            <person name="Barrasa J.M."/>
            <person name="Sanchez-Garcia M."/>
            <person name="Camarero S."/>
            <person name="Miyauchi S."/>
            <person name="Serrano A."/>
            <person name="Linde D."/>
            <person name="Babiker R."/>
            <person name="Drula E."/>
            <person name="Ayuso-Fernandez I."/>
            <person name="Pacheco R."/>
            <person name="Padilla G."/>
            <person name="Ferreira P."/>
            <person name="Barriuso J."/>
            <person name="Kellner H."/>
            <person name="Castanera R."/>
            <person name="Alfaro M."/>
            <person name="Ramirez L."/>
            <person name="Pisabarro A.G."/>
            <person name="Kuo A."/>
            <person name="Tritt A."/>
            <person name="Lipzen A."/>
            <person name="He G."/>
            <person name="Yan M."/>
            <person name="Ng V."/>
            <person name="Cullen D."/>
            <person name="Martin F."/>
            <person name="Rosso M.-N."/>
            <person name="Henrissat B."/>
            <person name="Hibbett D."/>
            <person name="Martinez A.T."/>
            <person name="Grigoriev I.V."/>
        </authorList>
    </citation>
    <scope>NUCLEOTIDE SEQUENCE</scope>
    <source>
        <strain evidence="2">CBS 247.69</strain>
    </source>
</reference>
<name>A0A9P5YF72_9AGAR</name>
<proteinExistence type="predicted"/>
<keyword evidence="3" id="KW-1185">Reference proteome</keyword>
<dbReference type="OrthoDB" id="19657at2759"/>
<feature type="region of interest" description="Disordered" evidence="1">
    <location>
        <begin position="405"/>
        <end position="428"/>
    </location>
</feature>
<protein>
    <submittedName>
        <fullName evidence="2">Alpha/beta-hydrolase</fullName>
    </submittedName>
</protein>